<evidence type="ECO:0000313" key="17">
    <source>
        <dbReference type="EMBL" id="MEV0970954.1"/>
    </source>
</evidence>
<keyword evidence="9 14" id="KW-0862">Zinc</keyword>
<keyword evidence="6 14" id="KW-0479">Metal-binding</keyword>
<evidence type="ECO:0000256" key="1">
    <source>
        <dbReference type="ARBA" id="ARBA00004651"/>
    </source>
</evidence>
<dbReference type="InterPro" id="IPR016483">
    <property type="entry name" value="UCP006404_Pept_M50_CBS"/>
</dbReference>
<evidence type="ECO:0000259" key="15">
    <source>
        <dbReference type="Pfam" id="PF00571"/>
    </source>
</evidence>
<keyword evidence="10 14" id="KW-1133">Transmembrane helix</keyword>
<sequence>MKQSLRLGRVAGIPVGAHWSVLVIAALIAASLGGAVLPGAAPGQAPGLYWTLAVVTSVLFLASLLAHELAHALVARWRGVPVKSITLWLFGGITQMEGEARTPRGELEISVVGPLTSLAVAGLAFLMAAFMPGPRLVLSALMWLSLMNLLLGVFNMLPGAPLDGGRVLHAVLWWRRGDRVSADRAAARAGQGLGLLLIALGVAEVLFTSWAGGLWLMIIGWFLAGAAGTEMAARSAREGLGGVRIRDVMTPLPDAAPAWLEVEEFVSGVASRSHQSVFPVVAFDGAPVGYVTLETLAAVPPAQRATTRLDRLARPVPPERILGPDEEAAKLLERPAIGPMAALVTEGGRVVGMVTAQDLSRMVRLALLRRTG</sequence>
<keyword evidence="5 14" id="KW-0812">Transmembrane</keyword>
<keyword evidence="8 14" id="KW-0378">Hydrolase</keyword>
<dbReference type="Pfam" id="PF02163">
    <property type="entry name" value="Peptidase_M50"/>
    <property type="match status" value="2"/>
</dbReference>
<dbReference type="CDD" id="cd06164">
    <property type="entry name" value="S2P-M50_SpoIVFB_CBS"/>
    <property type="match status" value="1"/>
</dbReference>
<proteinExistence type="inferred from homology"/>
<evidence type="ECO:0000256" key="4">
    <source>
        <dbReference type="ARBA" id="ARBA00022670"/>
    </source>
</evidence>
<keyword evidence="18" id="KW-1185">Reference proteome</keyword>
<comment type="subcellular location">
    <subcellularLocation>
        <location evidence="1">Cell membrane</location>
        <topology evidence="1">Multi-pass membrane protein</topology>
    </subcellularLocation>
</comment>
<dbReference type="GO" id="GO:0008233">
    <property type="term" value="F:peptidase activity"/>
    <property type="evidence" value="ECO:0007669"/>
    <property type="project" value="UniProtKB-KW"/>
</dbReference>
<evidence type="ECO:0000256" key="6">
    <source>
        <dbReference type="ARBA" id="ARBA00022723"/>
    </source>
</evidence>
<evidence type="ECO:0000256" key="3">
    <source>
        <dbReference type="ARBA" id="ARBA00022475"/>
    </source>
</evidence>
<organism evidence="17 18">
    <name type="scientific">Microtetraspora glauca</name>
    <dbReference type="NCBI Taxonomy" id="1996"/>
    <lineage>
        <taxon>Bacteria</taxon>
        <taxon>Bacillati</taxon>
        <taxon>Actinomycetota</taxon>
        <taxon>Actinomycetes</taxon>
        <taxon>Streptosporangiales</taxon>
        <taxon>Streptosporangiaceae</taxon>
        <taxon>Microtetraspora</taxon>
    </lineage>
</organism>
<evidence type="ECO:0000256" key="8">
    <source>
        <dbReference type="ARBA" id="ARBA00022801"/>
    </source>
</evidence>
<evidence type="ECO:0000259" key="16">
    <source>
        <dbReference type="Pfam" id="PF02163"/>
    </source>
</evidence>
<accession>A0ABV3GH25</accession>
<dbReference type="GO" id="GO:0006508">
    <property type="term" value="P:proteolysis"/>
    <property type="evidence" value="ECO:0007669"/>
    <property type="project" value="UniProtKB-KW"/>
</dbReference>
<name>A0ABV3GH25_MICGL</name>
<dbReference type="PIRSF" id="PIRSF006404">
    <property type="entry name" value="UCP006404_Pept_M50_CBS"/>
    <property type="match status" value="1"/>
</dbReference>
<keyword evidence="4 14" id="KW-0645">Protease</keyword>
<dbReference type="EMBL" id="JBFALK010000010">
    <property type="protein sequence ID" value="MEV0970954.1"/>
    <property type="molecule type" value="Genomic_DNA"/>
</dbReference>
<dbReference type="InterPro" id="IPR000644">
    <property type="entry name" value="CBS_dom"/>
</dbReference>
<evidence type="ECO:0000256" key="2">
    <source>
        <dbReference type="ARBA" id="ARBA00007931"/>
    </source>
</evidence>
<keyword evidence="11 14" id="KW-0482">Metalloprotease</keyword>
<feature type="domain" description="Peptidase M50" evidence="16">
    <location>
        <begin position="57"/>
        <end position="133"/>
    </location>
</feature>
<feature type="transmembrane region" description="Helical" evidence="14">
    <location>
        <begin position="136"/>
        <end position="157"/>
    </location>
</feature>
<comment type="cofactor">
    <cofactor evidence="14">
        <name>Zn(2+)</name>
        <dbReference type="ChEBI" id="CHEBI:29105"/>
    </cofactor>
    <text evidence="14">Binds 1 zinc ion per subunit.</text>
</comment>
<comment type="caution">
    <text evidence="14">Lacks conserved residue(s) required for the propagation of feature annotation.</text>
</comment>
<dbReference type="PANTHER" id="PTHR39188:SF3">
    <property type="entry name" value="STAGE IV SPORULATION PROTEIN FB"/>
    <property type="match status" value="1"/>
</dbReference>
<evidence type="ECO:0000256" key="9">
    <source>
        <dbReference type="ARBA" id="ARBA00022833"/>
    </source>
</evidence>
<feature type="transmembrane region" description="Helical" evidence="14">
    <location>
        <begin position="47"/>
        <end position="66"/>
    </location>
</feature>
<keyword evidence="7" id="KW-0677">Repeat</keyword>
<dbReference type="InterPro" id="IPR008915">
    <property type="entry name" value="Peptidase_M50"/>
</dbReference>
<comment type="caution">
    <text evidence="17">The sequence shown here is derived from an EMBL/GenBank/DDBJ whole genome shotgun (WGS) entry which is preliminary data.</text>
</comment>
<dbReference type="InterPro" id="IPR046342">
    <property type="entry name" value="CBS_dom_sf"/>
</dbReference>
<evidence type="ECO:0000256" key="7">
    <source>
        <dbReference type="ARBA" id="ARBA00022737"/>
    </source>
</evidence>
<feature type="transmembrane region" description="Helical" evidence="14">
    <location>
        <begin position="111"/>
        <end position="130"/>
    </location>
</feature>
<keyword evidence="13 14" id="KW-0472">Membrane</keyword>
<dbReference type="SUPFAM" id="SSF54631">
    <property type="entry name" value="CBS-domain pair"/>
    <property type="match status" value="1"/>
</dbReference>
<protein>
    <recommendedName>
        <fullName evidence="14">Zinc metalloprotease</fullName>
    </recommendedName>
</protein>
<dbReference type="RefSeq" id="WP_358134756.1">
    <property type="nucleotide sequence ID" value="NZ_JBFALK010000010.1"/>
</dbReference>
<comment type="similarity">
    <text evidence="2 14">Belongs to the peptidase M50B family.</text>
</comment>
<evidence type="ECO:0000256" key="5">
    <source>
        <dbReference type="ARBA" id="ARBA00022692"/>
    </source>
</evidence>
<evidence type="ECO:0000256" key="11">
    <source>
        <dbReference type="ARBA" id="ARBA00023049"/>
    </source>
</evidence>
<feature type="domain" description="Peptidase M50" evidence="16">
    <location>
        <begin position="138"/>
        <end position="196"/>
    </location>
</feature>
<dbReference type="Proteomes" id="UP001551675">
    <property type="component" value="Unassembled WGS sequence"/>
</dbReference>
<dbReference type="Pfam" id="PF00571">
    <property type="entry name" value="CBS"/>
    <property type="match status" value="1"/>
</dbReference>
<feature type="domain" description="CBS" evidence="15">
    <location>
        <begin position="326"/>
        <end position="361"/>
    </location>
</feature>
<evidence type="ECO:0000256" key="13">
    <source>
        <dbReference type="ARBA" id="ARBA00023136"/>
    </source>
</evidence>
<evidence type="ECO:0000256" key="14">
    <source>
        <dbReference type="PIRNR" id="PIRNR006404"/>
    </source>
</evidence>
<evidence type="ECO:0000256" key="10">
    <source>
        <dbReference type="ARBA" id="ARBA00022989"/>
    </source>
</evidence>
<dbReference type="PANTHER" id="PTHR39188">
    <property type="entry name" value="MEMBRANE-ASSOCIATED ZINC METALLOPROTEASE M50B"/>
    <property type="match status" value="1"/>
</dbReference>
<dbReference type="Gene3D" id="3.10.580.10">
    <property type="entry name" value="CBS-domain"/>
    <property type="match status" value="1"/>
</dbReference>
<gene>
    <name evidence="17" type="ORF">AB0I59_20185</name>
</gene>
<evidence type="ECO:0000256" key="12">
    <source>
        <dbReference type="ARBA" id="ARBA00023122"/>
    </source>
</evidence>
<keyword evidence="12" id="KW-0129">CBS domain</keyword>
<reference evidence="17 18" key="1">
    <citation type="submission" date="2024-06" db="EMBL/GenBank/DDBJ databases">
        <title>The Natural Products Discovery Center: Release of the First 8490 Sequenced Strains for Exploring Actinobacteria Biosynthetic Diversity.</title>
        <authorList>
            <person name="Kalkreuter E."/>
            <person name="Kautsar S.A."/>
            <person name="Yang D."/>
            <person name="Bader C.D."/>
            <person name="Teijaro C.N."/>
            <person name="Fluegel L."/>
            <person name="Davis C.M."/>
            <person name="Simpson J.R."/>
            <person name="Lauterbach L."/>
            <person name="Steele A.D."/>
            <person name="Gui C."/>
            <person name="Meng S."/>
            <person name="Li G."/>
            <person name="Viehrig K."/>
            <person name="Ye F."/>
            <person name="Su P."/>
            <person name="Kiefer A.F."/>
            <person name="Nichols A."/>
            <person name="Cepeda A.J."/>
            <person name="Yan W."/>
            <person name="Fan B."/>
            <person name="Jiang Y."/>
            <person name="Adhikari A."/>
            <person name="Zheng C.-J."/>
            <person name="Schuster L."/>
            <person name="Cowan T.M."/>
            <person name="Smanski M.J."/>
            <person name="Chevrette M.G."/>
            <person name="De Carvalho L.P.S."/>
            <person name="Shen B."/>
        </authorList>
    </citation>
    <scope>NUCLEOTIDE SEQUENCE [LARGE SCALE GENOMIC DNA]</scope>
    <source>
        <strain evidence="17 18">NPDC050100</strain>
    </source>
</reference>
<evidence type="ECO:0000313" key="18">
    <source>
        <dbReference type="Proteomes" id="UP001551675"/>
    </source>
</evidence>
<keyword evidence="3" id="KW-1003">Cell membrane</keyword>